<evidence type="ECO:0000256" key="1">
    <source>
        <dbReference type="SAM" id="MobiDB-lite"/>
    </source>
</evidence>
<comment type="caution">
    <text evidence="3">The sequence shown here is derived from an EMBL/GenBank/DDBJ whole genome shotgun (WGS) entry which is preliminary data.</text>
</comment>
<dbReference type="RefSeq" id="WP_171713407.1">
    <property type="nucleotide sequence ID" value="NZ_JAAVLW010000011.1"/>
</dbReference>
<name>A0A7Y4HAW4_9BRAD</name>
<keyword evidence="4" id="KW-1185">Reference proteome</keyword>
<feature type="compositionally biased region" description="Basic residues" evidence="1">
    <location>
        <begin position="108"/>
        <end position="119"/>
    </location>
</feature>
<feature type="signal peptide" evidence="2">
    <location>
        <begin position="1"/>
        <end position="23"/>
    </location>
</feature>
<evidence type="ECO:0000256" key="2">
    <source>
        <dbReference type="SAM" id="SignalP"/>
    </source>
</evidence>
<keyword evidence="2" id="KW-0732">Signal</keyword>
<feature type="compositionally biased region" description="Pro residues" evidence="1">
    <location>
        <begin position="66"/>
        <end position="75"/>
    </location>
</feature>
<proteinExistence type="predicted"/>
<feature type="chain" id="PRO_5031223640" evidence="2">
    <location>
        <begin position="24"/>
        <end position="133"/>
    </location>
</feature>
<sequence length="133" mass="13597">MSRNPVLAFFVALGLLVPAKAFAQLTPPAGSAGAGNSPISGVPFGPANPRALSDPSGIGNAAQTPPLRPNPPPPVASYGSVDTPAPRARVATPPYTGASQRIISARQAHPRKPPVRRRGRAEVSTFTGICRGC</sequence>
<dbReference type="Proteomes" id="UP000528734">
    <property type="component" value="Unassembled WGS sequence"/>
</dbReference>
<feature type="region of interest" description="Disordered" evidence="1">
    <location>
        <begin position="26"/>
        <end position="119"/>
    </location>
</feature>
<reference evidence="3 4" key="1">
    <citation type="submission" date="2020-03" db="EMBL/GenBank/DDBJ databases">
        <title>Bradyrhizobium diversity isolated from nodules of Muelleranthus trifoliolatus.</title>
        <authorList>
            <person name="Klepa M."/>
            <person name="Helene L."/>
            <person name="Hungria M."/>
        </authorList>
    </citation>
    <scope>NUCLEOTIDE SEQUENCE [LARGE SCALE GENOMIC DNA]</scope>
    <source>
        <strain evidence="3 4">WSM 1744</strain>
    </source>
</reference>
<evidence type="ECO:0000313" key="3">
    <source>
        <dbReference type="EMBL" id="NOJ50362.1"/>
    </source>
</evidence>
<protein>
    <submittedName>
        <fullName evidence="3">Uncharacterized protein</fullName>
    </submittedName>
</protein>
<dbReference type="AlphaFoldDB" id="A0A7Y4HAW4"/>
<feature type="compositionally biased region" description="Low complexity" evidence="1">
    <location>
        <begin position="83"/>
        <end position="94"/>
    </location>
</feature>
<gene>
    <name evidence="3" type="ORF">HCN50_29690</name>
</gene>
<organism evidence="3 4">
    <name type="scientific">Bradyrhizobium archetypum</name>
    <dbReference type="NCBI Taxonomy" id="2721160"/>
    <lineage>
        <taxon>Bacteria</taxon>
        <taxon>Pseudomonadati</taxon>
        <taxon>Pseudomonadota</taxon>
        <taxon>Alphaproteobacteria</taxon>
        <taxon>Hyphomicrobiales</taxon>
        <taxon>Nitrobacteraceae</taxon>
        <taxon>Bradyrhizobium</taxon>
    </lineage>
</organism>
<accession>A0A7Y4HAW4</accession>
<dbReference type="EMBL" id="JAAVLW010000011">
    <property type="protein sequence ID" value="NOJ50362.1"/>
    <property type="molecule type" value="Genomic_DNA"/>
</dbReference>
<evidence type="ECO:0000313" key="4">
    <source>
        <dbReference type="Proteomes" id="UP000528734"/>
    </source>
</evidence>